<evidence type="ECO:0000313" key="1">
    <source>
        <dbReference type="EMBL" id="KAK9731046.1"/>
    </source>
</evidence>
<dbReference type="Proteomes" id="UP001458880">
    <property type="component" value="Unassembled WGS sequence"/>
</dbReference>
<dbReference type="PANTHER" id="PTHR33198:SF8">
    <property type="entry name" value="CCHC-TYPE DOMAIN-CONTAINING PROTEIN"/>
    <property type="match status" value="1"/>
</dbReference>
<protein>
    <submittedName>
        <fullName evidence="1">Uncharacterized protein</fullName>
    </submittedName>
</protein>
<name>A0AAW1LBF3_POPJA</name>
<dbReference type="EMBL" id="JASPKY010000138">
    <property type="protein sequence ID" value="KAK9731046.1"/>
    <property type="molecule type" value="Genomic_DNA"/>
</dbReference>
<accession>A0AAW1LBF3</accession>
<proteinExistence type="predicted"/>
<comment type="caution">
    <text evidence="1">The sequence shown here is derived from an EMBL/GenBank/DDBJ whole genome shotgun (WGS) entry which is preliminary data.</text>
</comment>
<dbReference type="PANTHER" id="PTHR33198">
    <property type="entry name" value="ANK_REP_REGION DOMAIN-CONTAINING PROTEIN-RELATED"/>
    <property type="match status" value="1"/>
</dbReference>
<keyword evidence="2" id="KW-1185">Reference proteome</keyword>
<dbReference type="AlphaFoldDB" id="A0AAW1LBF3"/>
<gene>
    <name evidence="1" type="ORF">QE152_g13980</name>
</gene>
<reference evidence="1 2" key="1">
    <citation type="journal article" date="2024" name="BMC Genomics">
        <title>De novo assembly and annotation of Popillia japonica's genome with initial clues to its potential as an invasive pest.</title>
        <authorList>
            <person name="Cucini C."/>
            <person name="Boschi S."/>
            <person name="Funari R."/>
            <person name="Cardaioli E."/>
            <person name="Iannotti N."/>
            <person name="Marturano G."/>
            <person name="Paoli F."/>
            <person name="Bruttini M."/>
            <person name="Carapelli A."/>
            <person name="Frati F."/>
            <person name="Nardi F."/>
        </authorList>
    </citation>
    <scope>NUCLEOTIDE SEQUENCE [LARGE SCALE GENOMIC DNA]</scope>
    <source>
        <strain evidence="1">DMR45628</strain>
    </source>
</reference>
<evidence type="ECO:0000313" key="2">
    <source>
        <dbReference type="Proteomes" id="UP001458880"/>
    </source>
</evidence>
<organism evidence="1 2">
    <name type="scientific">Popillia japonica</name>
    <name type="common">Japanese beetle</name>
    <dbReference type="NCBI Taxonomy" id="7064"/>
    <lineage>
        <taxon>Eukaryota</taxon>
        <taxon>Metazoa</taxon>
        <taxon>Ecdysozoa</taxon>
        <taxon>Arthropoda</taxon>
        <taxon>Hexapoda</taxon>
        <taxon>Insecta</taxon>
        <taxon>Pterygota</taxon>
        <taxon>Neoptera</taxon>
        <taxon>Endopterygota</taxon>
        <taxon>Coleoptera</taxon>
        <taxon>Polyphaga</taxon>
        <taxon>Scarabaeiformia</taxon>
        <taxon>Scarabaeidae</taxon>
        <taxon>Rutelinae</taxon>
        <taxon>Popillia</taxon>
    </lineage>
</organism>
<sequence>MAKRHKFNTRIQRPGENFDTFLGELKKLAANCEFAQMKDELIKMKDELIKDRIVCGVLEAKIKDRLLREKDLDLTKAMEICRAAEQTEHQVRQLMEKTKTLEINEIKSKQPKQTFNKRFEHRRYS</sequence>